<reference evidence="1 2" key="1">
    <citation type="journal article" date="2022" name="Plant J.">
        <title>Chromosome-level genome of Camellia lanceoleosa provides a valuable resource for understanding genome evolution and self-incompatibility.</title>
        <authorList>
            <person name="Gong W."/>
            <person name="Xiao S."/>
            <person name="Wang L."/>
            <person name="Liao Z."/>
            <person name="Chang Y."/>
            <person name="Mo W."/>
            <person name="Hu G."/>
            <person name="Li W."/>
            <person name="Zhao G."/>
            <person name="Zhu H."/>
            <person name="Hu X."/>
            <person name="Ji K."/>
            <person name="Xiang X."/>
            <person name="Song Q."/>
            <person name="Yuan D."/>
            <person name="Jin S."/>
            <person name="Zhang L."/>
        </authorList>
    </citation>
    <scope>NUCLEOTIDE SEQUENCE [LARGE SCALE GENOMIC DNA]</scope>
    <source>
        <strain evidence="1">SQ_2022a</strain>
    </source>
</reference>
<protein>
    <submittedName>
        <fullName evidence="1">Uncharacterized protein</fullName>
    </submittedName>
</protein>
<evidence type="ECO:0000313" key="1">
    <source>
        <dbReference type="EMBL" id="KAI8017408.1"/>
    </source>
</evidence>
<keyword evidence="2" id="KW-1185">Reference proteome</keyword>
<evidence type="ECO:0000313" key="2">
    <source>
        <dbReference type="Proteomes" id="UP001060215"/>
    </source>
</evidence>
<dbReference type="Proteomes" id="UP001060215">
    <property type="component" value="Chromosome 2"/>
</dbReference>
<gene>
    <name evidence="1" type="ORF">LOK49_LG04G03836</name>
</gene>
<proteinExistence type="predicted"/>
<organism evidence="1 2">
    <name type="scientific">Camellia lanceoleosa</name>
    <dbReference type="NCBI Taxonomy" id="1840588"/>
    <lineage>
        <taxon>Eukaryota</taxon>
        <taxon>Viridiplantae</taxon>
        <taxon>Streptophyta</taxon>
        <taxon>Embryophyta</taxon>
        <taxon>Tracheophyta</taxon>
        <taxon>Spermatophyta</taxon>
        <taxon>Magnoliopsida</taxon>
        <taxon>eudicotyledons</taxon>
        <taxon>Gunneridae</taxon>
        <taxon>Pentapetalae</taxon>
        <taxon>asterids</taxon>
        <taxon>Ericales</taxon>
        <taxon>Theaceae</taxon>
        <taxon>Camellia</taxon>
    </lineage>
</organism>
<comment type="caution">
    <text evidence="1">The sequence shown here is derived from an EMBL/GenBank/DDBJ whole genome shotgun (WGS) entry which is preliminary data.</text>
</comment>
<sequence>MGRSFCLPLLLISSLLLLSFSPAFGRKLMQTFDNQESSASTVVLEENVGLSREMIELDYVYAGPNTNTKSGYITPSPPPQS</sequence>
<dbReference type="EMBL" id="CM045759">
    <property type="protein sequence ID" value="KAI8017408.1"/>
    <property type="molecule type" value="Genomic_DNA"/>
</dbReference>
<name>A0ACC0HWV9_9ERIC</name>
<accession>A0ACC0HWV9</accession>